<evidence type="ECO:0000313" key="3">
    <source>
        <dbReference type="EMBL" id="OGY22307.1"/>
    </source>
</evidence>
<dbReference type="InterPro" id="IPR026363">
    <property type="entry name" value="CxxC-x17-CxxC_dom"/>
</dbReference>
<organism evidence="3 4">
    <name type="scientific">Candidatus Woykebacteria bacterium GWB1_45_5</name>
    <dbReference type="NCBI Taxonomy" id="1802592"/>
    <lineage>
        <taxon>Bacteria</taxon>
        <taxon>Candidatus Woykeibacteriota</taxon>
    </lineage>
</organism>
<accession>A0A1G1W4J9</accession>
<feature type="region of interest" description="Disordered" evidence="1">
    <location>
        <begin position="1"/>
        <end position="66"/>
    </location>
</feature>
<feature type="compositionally biased region" description="Basic and acidic residues" evidence="1">
    <location>
        <begin position="1"/>
        <end position="30"/>
    </location>
</feature>
<proteinExistence type="predicted"/>
<evidence type="ECO:0000259" key="2">
    <source>
        <dbReference type="Pfam" id="PF23477"/>
    </source>
</evidence>
<reference evidence="3 4" key="1">
    <citation type="journal article" date="2016" name="Nat. Commun.">
        <title>Thousands of microbial genomes shed light on interconnected biogeochemical processes in an aquifer system.</title>
        <authorList>
            <person name="Anantharaman K."/>
            <person name="Brown C.T."/>
            <person name="Hug L.A."/>
            <person name="Sharon I."/>
            <person name="Castelle C.J."/>
            <person name="Probst A.J."/>
            <person name="Thomas B.C."/>
            <person name="Singh A."/>
            <person name="Wilkins M.J."/>
            <person name="Karaoz U."/>
            <person name="Brodie E.L."/>
            <person name="Williams K.H."/>
            <person name="Hubbard S.S."/>
            <person name="Banfield J.F."/>
        </authorList>
    </citation>
    <scope>NUCLEOTIDE SEQUENCE [LARGE SCALE GENOMIC DNA]</scope>
</reference>
<sequence length="109" mass="11810">MTDKNKTVIEEPAEEPKAGDKPVADVKSTEEPEAEEPQVEEPKVEEPDSGTAAPVGDVAEPAGTDQQGRQLYSVKCANCGKQTQVPFKPTGDRPVYCRDCYMQKKGGRS</sequence>
<comment type="caution">
    <text evidence="3">The sequence shown here is derived from an EMBL/GenBank/DDBJ whole genome shotgun (WGS) entry which is preliminary data.</text>
</comment>
<dbReference type="Pfam" id="PF23477">
    <property type="entry name" value="zf_Tbcl_2"/>
    <property type="match status" value="1"/>
</dbReference>
<dbReference type="EMBL" id="MHCO01000052">
    <property type="protein sequence ID" value="OGY22307.1"/>
    <property type="molecule type" value="Genomic_DNA"/>
</dbReference>
<dbReference type="Proteomes" id="UP000178493">
    <property type="component" value="Unassembled WGS sequence"/>
</dbReference>
<gene>
    <name evidence="3" type="ORF">A2126_03970</name>
</gene>
<name>A0A1G1W4J9_9BACT</name>
<dbReference type="AlphaFoldDB" id="A0A1G1W4J9"/>
<dbReference type="NCBIfam" id="TIGR04272">
    <property type="entry name" value="cxxc_cxxc_Mbark"/>
    <property type="match status" value="1"/>
</dbReference>
<evidence type="ECO:0000313" key="4">
    <source>
        <dbReference type="Proteomes" id="UP000178493"/>
    </source>
</evidence>
<evidence type="ECO:0000256" key="1">
    <source>
        <dbReference type="SAM" id="MobiDB-lite"/>
    </source>
</evidence>
<protein>
    <recommendedName>
        <fullName evidence="2">CxxC-x17-CxxC domain-containing protein</fullName>
    </recommendedName>
</protein>
<feature type="domain" description="CxxC-x17-CxxC" evidence="2">
    <location>
        <begin position="69"/>
        <end position="105"/>
    </location>
</feature>